<dbReference type="InterPro" id="IPR036878">
    <property type="entry name" value="Glu_permease_IIB"/>
</dbReference>
<dbReference type="AlphaFoldDB" id="A0A2S1LWS3"/>
<evidence type="ECO:0000313" key="6">
    <source>
        <dbReference type="Proteomes" id="UP000244655"/>
    </source>
</evidence>
<keyword evidence="6" id="KW-1185">Reference proteome</keyword>
<comment type="caution">
    <text evidence="3">Lacks conserved residue(s) required for the propagation of feature annotation.</text>
</comment>
<dbReference type="PROSITE" id="PS51098">
    <property type="entry name" value="PTS_EIIB_TYPE_1"/>
    <property type="match status" value="1"/>
</dbReference>
<keyword evidence="2" id="KW-0598">Phosphotransferase system</keyword>
<dbReference type="OrthoDB" id="350717at2"/>
<dbReference type="GO" id="GO:0009401">
    <property type="term" value="P:phosphoenolpyruvate-dependent sugar phosphotransferase system"/>
    <property type="evidence" value="ECO:0007669"/>
    <property type="project" value="UniProtKB-KW"/>
</dbReference>
<dbReference type="Proteomes" id="UP000244655">
    <property type="component" value="Chromosome"/>
</dbReference>
<name>A0A2S1LWS3_9SPIR</name>
<dbReference type="EMBL" id="CP025785">
    <property type="protein sequence ID" value="AWG42749.1"/>
    <property type="molecule type" value="Genomic_DNA"/>
</dbReference>
<gene>
    <name evidence="5" type="ORF">CR532_01870</name>
</gene>
<evidence type="ECO:0000256" key="1">
    <source>
        <dbReference type="ARBA" id="ARBA00022679"/>
    </source>
</evidence>
<feature type="domain" description="PTS EIIB type-1" evidence="4">
    <location>
        <begin position="6"/>
        <end position="89"/>
    </location>
</feature>
<evidence type="ECO:0000259" key="4">
    <source>
        <dbReference type="PROSITE" id="PS51098"/>
    </source>
</evidence>
<evidence type="ECO:0000313" key="5">
    <source>
        <dbReference type="EMBL" id="AWG42749.1"/>
    </source>
</evidence>
<reference evidence="5 6" key="1">
    <citation type="submission" date="2018-01" db="EMBL/GenBank/DDBJ databases">
        <title>Genome sequence of Borrelia tachyglossi.</title>
        <authorList>
            <person name="Gofton A.W."/>
        </authorList>
    </citation>
    <scope>NUCLEOTIDE SEQUENCE [LARGE SCALE GENOMIC DNA]</scope>
    <source>
        <strain evidence="5 6">Bc-F10-1268</strain>
    </source>
</reference>
<accession>A0A2S1LWS3</accession>
<organism evidence="5 6">
    <name type="scientific">Candidatus Borreliella tachyglossi</name>
    <dbReference type="NCBI Taxonomy" id="1964448"/>
    <lineage>
        <taxon>Bacteria</taxon>
        <taxon>Pseudomonadati</taxon>
        <taxon>Spirochaetota</taxon>
        <taxon>Spirochaetia</taxon>
        <taxon>Spirochaetales</taxon>
        <taxon>Borreliaceae</taxon>
        <taxon>Borreliella</taxon>
    </lineage>
</organism>
<dbReference type="GO" id="GO:0008982">
    <property type="term" value="F:protein-N(PI)-phosphohistidine-sugar phosphotransferase activity"/>
    <property type="evidence" value="ECO:0007669"/>
    <property type="project" value="InterPro"/>
</dbReference>
<dbReference type="RefSeq" id="WP_108729149.1">
    <property type="nucleotide sequence ID" value="NZ_CP025785.1"/>
</dbReference>
<protein>
    <submittedName>
        <fullName evidence="5">PTS sugar transporter subunit IIB</fullName>
    </submittedName>
</protein>
<dbReference type="SUPFAM" id="SSF55604">
    <property type="entry name" value="Glucose permease domain IIB"/>
    <property type="match status" value="1"/>
</dbReference>
<evidence type="ECO:0000256" key="2">
    <source>
        <dbReference type="ARBA" id="ARBA00022683"/>
    </source>
</evidence>
<sequence>MNKEAQDTSEHIIECFGGIANFKEIYKDVTRIRILVDSNSLVKRENLTENKHIIGTIKSNEFTEIVMNFEIIEDVYNSILYMMNNQTEKEDPIGSSF</sequence>
<keyword evidence="5" id="KW-0762">Sugar transport</keyword>
<evidence type="ECO:0000256" key="3">
    <source>
        <dbReference type="PROSITE-ProRule" id="PRU00421"/>
    </source>
</evidence>
<keyword evidence="5" id="KW-0813">Transport</keyword>
<dbReference type="Gene3D" id="3.30.1360.60">
    <property type="entry name" value="Glucose permease domain IIB"/>
    <property type="match status" value="1"/>
</dbReference>
<dbReference type="InterPro" id="IPR001996">
    <property type="entry name" value="PTS_IIB_1"/>
</dbReference>
<proteinExistence type="predicted"/>
<keyword evidence="1" id="KW-0808">Transferase</keyword>